<dbReference type="EMBL" id="VITY01000009">
    <property type="protein sequence ID" value="TWB94720.1"/>
    <property type="molecule type" value="Genomic_DNA"/>
</dbReference>
<dbReference type="AlphaFoldDB" id="A0A560LN20"/>
<sequence length="58" mass="5972">MGFASLYPSYGSVIPRCAIAHLGATRSVEPGMTSMGYVATVPAPSASMRNAAANRARV</sequence>
<reference evidence="1 2" key="1">
    <citation type="submission" date="2019-06" db="EMBL/GenBank/DDBJ databases">
        <title>Genomic Encyclopedia of Type Strains, Phase IV (KMG-V): Genome sequencing to study the core and pangenomes of soil and plant-associated prokaryotes.</title>
        <authorList>
            <person name="Whitman W."/>
        </authorList>
    </citation>
    <scope>NUCLEOTIDE SEQUENCE [LARGE SCALE GENOMIC DNA]</scope>
    <source>
        <strain evidence="1 2">BR 10355</strain>
    </source>
</reference>
<organism evidence="1 2">
    <name type="scientific">Bradyrhizobium macuxiense</name>
    <dbReference type="NCBI Taxonomy" id="1755647"/>
    <lineage>
        <taxon>Bacteria</taxon>
        <taxon>Pseudomonadati</taxon>
        <taxon>Pseudomonadota</taxon>
        <taxon>Alphaproteobacteria</taxon>
        <taxon>Hyphomicrobiales</taxon>
        <taxon>Nitrobacteraceae</taxon>
        <taxon>Bradyrhizobium</taxon>
    </lineage>
</organism>
<evidence type="ECO:0000313" key="1">
    <source>
        <dbReference type="EMBL" id="TWB94720.1"/>
    </source>
</evidence>
<evidence type="ECO:0000313" key="2">
    <source>
        <dbReference type="Proteomes" id="UP000321304"/>
    </source>
</evidence>
<proteinExistence type="predicted"/>
<protein>
    <submittedName>
        <fullName evidence="1">Uncharacterized protein</fullName>
    </submittedName>
</protein>
<comment type="caution">
    <text evidence="1">The sequence shown here is derived from an EMBL/GenBank/DDBJ whole genome shotgun (WGS) entry which is preliminary data.</text>
</comment>
<gene>
    <name evidence="1" type="ORF">FBZ93_109160</name>
</gene>
<name>A0A560LN20_9BRAD</name>
<accession>A0A560LN20</accession>
<dbReference type="Proteomes" id="UP000321304">
    <property type="component" value="Unassembled WGS sequence"/>
</dbReference>
<keyword evidence="2" id="KW-1185">Reference proteome</keyword>